<keyword evidence="4" id="KW-1185">Reference proteome</keyword>
<dbReference type="OrthoDB" id="9802524at2"/>
<dbReference type="PANTHER" id="PTHR12526">
    <property type="entry name" value="GLYCOSYLTRANSFERASE"/>
    <property type="match status" value="1"/>
</dbReference>
<dbReference type="InterPro" id="IPR028098">
    <property type="entry name" value="Glyco_trans_4-like_N"/>
</dbReference>
<evidence type="ECO:0000259" key="2">
    <source>
        <dbReference type="Pfam" id="PF13439"/>
    </source>
</evidence>
<dbReference type="Pfam" id="PF13439">
    <property type="entry name" value="Glyco_transf_4"/>
    <property type="match status" value="1"/>
</dbReference>
<dbReference type="CDD" id="cd03801">
    <property type="entry name" value="GT4_PimA-like"/>
    <property type="match status" value="1"/>
</dbReference>
<evidence type="ECO:0000313" key="3">
    <source>
        <dbReference type="EMBL" id="KIN10166.1"/>
    </source>
</evidence>
<accession>A0A0C3HPX5</accession>
<organism evidence="3 4">
    <name type="scientific">Vibrio mytili</name>
    <dbReference type="NCBI Taxonomy" id="50718"/>
    <lineage>
        <taxon>Bacteria</taxon>
        <taxon>Pseudomonadati</taxon>
        <taxon>Pseudomonadota</taxon>
        <taxon>Gammaproteobacteria</taxon>
        <taxon>Vibrionales</taxon>
        <taxon>Vibrionaceae</taxon>
        <taxon>Vibrio</taxon>
    </lineage>
</organism>
<dbReference type="InterPro" id="IPR001296">
    <property type="entry name" value="Glyco_trans_1"/>
</dbReference>
<evidence type="ECO:0000259" key="1">
    <source>
        <dbReference type="Pfam" id="PF00534"/>
    </source>
</evidence>
<dbReference type="GO" id="GO:0016757">
    <property type="term" value="F:glycosyltransferase activity"/>
    <property type="evidence" value="ECO:0007669"/>
    <property type="project" value="InterPro"/>
</dbReference>
<dbReference type="AlphaFoldDB" id="A0A0C3HPX5"/>
<protein>
    <submittedName>
        <fullName evidence="3">Group 1 glycosyl transferase</fullName>
    </submittedName>
</protein>
<dbReference type="SUPFAM" id="SSF53756">
    <property type="entry name" value="UDP-Glycosyltransferase/glycogen phosphorylase"/>
    <property type="match status" value="1"/>
</dbReference>
<keyword evidence="3" id="KW-0808">Transferase</keyword>
<dbReference type="EMBL" id="JXOK01000058">
    <property type="protein sequence ID" value="KIN10166.1"/>
    <property type="molecule type" value="Genomic_DNA"/>
</dbReference>
<reference evidence="3 4" key="1">
    <citation type="submission" date="2015-01" db="EMBL/GenBank/DDBJ databases">
        <title>Draft genome of Vibrio mytili type strain CAIM 528.</title>
        <authorList>
            <person name="Gonzalez-Castillo A."/>
            <person name="Gomez-Gil B."/>
            <person name="Enciso-Ibarra J."/>
        </authorList>
    </citation>
    <scope>NUCLEOTIDE SEQUENCE [LARGE SCALE GENOMIC DNA]</scope>
    <source>
        <strain evidence="3 4">CAIM 528</strain>
    </source>
</reference>
<comment type="caution">
    <text evidence="3">The sequence shown here is derived from an EMBL/GenBank/DDBJ whole genome shotgun (WGS) entry which is preliminary data.</text>
</comment>
<feature type="domain" description="Glycosyl transferase family 1" evidence="1">
    <location>
        <begin position="183"/>
        <end position="341"/>
    </location>
</feature>
<dbReference type="Gene3D" id="3.40.50.2000">
    <property type="entry name" value="Glycogen Phosphorylase B"/>
    <property type="match status" value="2"/>
</dbReference>
<name>A0A0C3HPX5_9VIBR</name>
<gene>
    <name evidence="3" type="ORF">SU60_14975</name>
</gene>
<dbReference type="GO" id="GO:1901135">
    <property type="term" value="P:carbohydrate derivative metabolic process"/>
    <property type="evidence" value="ECO:0007669"/>
    <property type="project" value="UniProtKB-ARBA"/>
</dbReference>
<dbReference type="RefSeq" id="WP_041156223.1">
    <property type="nucleotide sequence ID" value="NZ_CBCRVP010000020.1"/>
</dbReference>
<feature type="domain" description="Glycosyltransferase subfamily 4-like N-terminal" evidence="2">
    <location>
        <begin position="13"/>
        <end position="171"/>
    </location>
</feature>
<dbReference type="Proteomes" id="UP000031977">
    <property type="component" value="Unassembled WGS sequence"/>
</dbReference>
<sequence>MKIALIHMRHAKVGGTELFLNQLSKYLCEQGEEVTVICRSHEEPSHPNIKFVQLKPWSLGKAHRAYRFAKAVEKHVAESDYDIVYALGKTWTHDLIRVGGGTRKHIVKLRKDQRPTPRDRVSMYIEQKALTSENNLFVVSNSHKSSTEIMEDYGVDANKIATIHNAVDLNRFSRERCAEQVAQLKQKLQLNDQHPIFLFLGSGYNRKGLEPTLRAFSLLKQQASLVIVGNEQHPQPYKDLAKSLGIEDKCHFLGKQGNPEVFFSMASCYVFPTKYEPFGFTAIEALSSGCPVITTVDCGAKEVMNDSVSTILEKDYTVEKLAEAMTYWAEEAKSDEFRNACRQSVAPLDVNNIMEMNYQLIKKAWQKKQQK</sequence>
<dbReference type="STRING" id="50718.SU60_14975"/>
<evidence type="ECO:0000313" key="4">
    <source>
        <dbReference type="Proteomes" id="UP000031977"/>
    </source>
</evidence>
<proteinExistence type="predicted"/>
<dbReference type="Pfam" id="PF00534">
    <property type="entry name" value="Glycos_transf_1"/>
    <property type="match status" value="1"/>
</dbReference>